<proteinExistence type="predicted"/>
<reference evidence="1" key="1">
    <citation type="submission" date="2022-06" db="EMBL/GenBank/DDBJ databases">
        <title>Phylogenomic reconstructions and comparative analyses of Kickxellomycotina fungi.</title>
        <authorList>
            <person name="Reynolds N.K."/>
            <person name="Stajich J.E."/>
            <person name="Barry K."/>
            <person name="Grigoriev I.V."/>
            <person name="Crous P."/>
            <person name="Smith M.E."/>
        </authorList>
    </citation>
    <scope>NUCLEOTIDE SEQUENCE</scope>
    <source>
        <strain evidence="1">RSA 2271</strain>
    </source>
</reference>
<keyword evidence="2" id="KW-1185">Reference proteome</keyword>
<organism evidence="1 2">
    <name type="scientific">Spiromyces aspiralis</name>
    <dbReference type="NCBI Taxonomy" id="68401"/>
    <lineage>
        <taxon>Eukaryota</taxon>
        <taxon>Fungi</taxon>
        <taxon>Fungi incertae sedis</taxon>
        <taxon>Zoopagomycota</taxon>
        <taxon>Kickxellomycotina</taxon>
        <taxon>Kickxellomycetes</taxon>
        <taxon>Kickxellales</taxon>
        <taxon>Kickxellaceae</taxon>
        <taxon>Spiromyces</taxon>
    </lineage>
</organism>
<comment type="caution">
    <text evidence="1">The sequence shown here is derived from an EMBL/GenBank/DDBJ whole genome shotgun (WGS) entry which is preliminary data.</text>
</comment>
<feature type="non-terminal residue" evidence="1">
    <location>
        <position position="63"/>
    </location>
</feature>
<protein>
    <submittedName>
        <fullName evidence="1">Uncharacterized protein</fullName>
    </submittedName>
</protein>
<gene>
    <name evidence="1" type="ORF">EV182_007186</name>
</gene>
<sequence>YPTKVSSYTPNGPGAAAPYTPGSYATASGGGPGKRGLDVIEKVYNTVNKAQRHRSHDETAHSA</sequence>
<dbReference type="EMBL" id="JAMZIH010003246">
    <property type="protein sequence ID" value="KAJ1676949.1"/>
    <property type="molecule type" value="Genomic_DNA"/>
</dbReference>
<accession>A0ACC1HKB7</accession>
<name>A0ACC1HKB7_9FUNG</name>
<evidence type="ECO:0000313" key="1">
    <source>
        <dbReference type="EMBL" id="KAJ1676949.1"/>
    </source>
</evidence>
<dbReference type="Proteomes" id="UP001145114">
    <property type="component" value="Unassembled WGS sequence"/>
</dbReference>
<feature type="non-terminal residue" evidence="1">
    <location>
        <position position="1"/>
    </location>
</feature>
<evidence type="ECO:0000313" key="2">
    <source>
        <dbReference type="Proteomes" id="UP001145114"/>
    </source>
</evidence>